<evidence type="ECO:0000313" key="5">
    <source>
        <dbReference type="Proteomes" id="UP000193411"/>
    </source>
</evidence>
<dbReference type="Gene3D" id="1.25.10.10">
    <property type="entry name" value="Leucine-rich Repeat Variant"/>
    <property type="match status" value="1"/>
</dbReference>
<protein>
    <submittedName>
        <fullName evidence="4">Armadillo-type protein</fullName>
    </submittedName>
</protein>
<dbReference type="GO" id="GO:0019888">
    <property type="term" value="F:protein phosphatase regulator activity"/>
    <property type="evidence" value="ECO:0007669"/>
    <property type="project" value="TreeGrafter"/>
</dbReference>
<gene>
    <name evidence="4" type="ORF">BCR44DRAFT_48602</name>
</gene>
<dbReference type="PROSITE" id="PS50077">
    <property type="entry name" value="HEAT_REPEAT"/>
    <property type="match status" value="1"/>
</dbReference>
<organism evidence="4 5">
    <name type="scientific">Catenaria anguillulae PL171</name>
    <dbReference type="NCBI Taxonomy" id="765915"/>
    <lineage>
        <taxon>Eukaryota</taxon>
        <taxon>Fungi</taxon>
        <taxon>Fungi incertae sedis</taxon>
        <taxon>Blastocladiomycota</taxon>
        <taxon>Blastocladiomycetes</taxon>
        <taxon>Blastocladiales</taxon>
        <taxon>Catenariaceae</taxon>
        <taxon>Catenaria</taxon>
    </lineage>
</organism>
<dbReference type="SUPFAM" id="SSF48371">
    <property type="entry name" value="ARM repeat"/>
    <property type="match status" value="1"/>
</dbReference>
<dbReference type="Pfam" id="PF02985">
    <property type="entry name" value="HEAT"/>
    <property type="match status" value="1"/>
</dbReference>
<feature type="compositionally biased region" description="Low complexity" evidence="3">
    <location>
        <begin position="970"/>
        <end position="983"/>
    </location>
</feature>
<dbReference type="GO" id="GO:0005829">
    <property type="term" value="C:cytosol"/>
    <property type="evidence" value="ECO:0007669"/>
    <property type="project" value="TreeGrafter"/>
</dbReference>
<dbReference type="STRING" id="765915.A0A1Y2HWG6"/>
<evidence type="ECO:0000256" key="3">
    <source>
        <dbReference type="SAM" id="MobiDB-lite"/>
    </source>
</evidence>
<dbReference type="PANTHER" id="PTHR21467">
    <property type="entry name" value="PROTEIN PHOSPHATASE 4 REGULATORY SUBUNIT 4 PPP4R4"/>
    <property type="match status" value="1"/>
</dbReference>
<dbReference type="EMBL" id="MCFL01000007">
    <property type="protein sequence ID" value="ORZ38965.1"/>
    <property type="molecule type" value="Genomic_DNA"/>
</dbReference>
<comment type="caution">
    <text evidence="4">The sequence shown here is derived from an EMBL/GenBank/DDBJ whole genome shotgun (WGS) entry which is preliminary data.</text>
</comment>
<keyword evidence="5" id="KW-1185">Reference proteome</keyword>
<dbReference type="GO" id="GO:0008287">
    <property type="term" value="C:protein serine/threonine phosphatase complex"/>
    <property type="evidence" value="ECO:0007669"/>
    <property type="project" value="TreeGrafter"/>
</dbReference>
<keyword evidence="1" id="KW-0677">Repeat</keyword>
<feature type="repeat" description="HEAT" evidence="2">
    <location>
        <begin position="256"/>
        <end position="294"/>
    </location>
</feature>
<feature type="region of interest" description="Disordered" evidence="3">
    <location>
        <begin position="798"/>
        <end position="1003"/>
    </location>
</feature>
<accession>A0A1Y2HWG6</accession>
<dbReference type="InterPro" id="IPR016024">
    <property type="entry name" value="ARM-type_fold"/>
</dbReference>
<reference evidence="4 5" key="1">
    <citation type="submission" date="2016-07" db="EMBL/GenBank/DDBJ databases">
        <title>Pervasive Adenine N6-methylation of Active Genes in Fungi.</title>
        <authorList>
            <consortium name="DOE Joint Genome Institute"/>
            <person name="Mondo S.J."/>
            <person name="Dannebaum R.O."/>
            <person name="Kuo R.C."/>
            <person name="Labutti K."/>
            <person name="Haridas S."/>
            <person name="Kuo A."/>
            <person name="Salamov A."/>
            <person name="Ahrendt S.R."/>
            <person name="Lipzen A."/>
            <person name="Sullivan W."/>
            <person name="Andreopoulos W.B."/>
            <person name="Clum A."/>
            <person name="Lindquist E."/>
            <person name="Daum C."/>
            <person name="Ramamoorthy G.K."/>
            <person name="Gryganskyi A."/>
            <person name="Culley D."/>
            <person name="Magnuson J.K."/>
            <person name="James T.Y."/>
            <person name="O'Malley M.A."/>
            <person name="Stajich J.E."/>
            <person name="Spatafora J.W."/>
            <person name="Visel A."/>
            <person name="Grigoriev I.V."/>
        </authorList>
    </citation>
    <scope>NUCLEOTIDE SEQUENCE [LARGE SCALE GENOMIC DNA]</scope>
    <source>
        <strain evidence="4 5">PL171</strain>
    </source>
</reference>
<dbReference type="PANTHER" id="PTHR21467:SF0">
    <property type="entry name" value="SERINE_THREONINE-PROTEIN PHOSPHATASE 4 REGULATORY SUBUNIT 4"/>
    <property type="match status" value="1"/>
</dbReference>
<feature type="compositionally biased region" description="Polar residues" evidence="3">
    <location>
        <begin position="891"/>
        <end position="935"/>
    </location>
</feature>
<dbReference type="InterPro" id="IPR000357">
    <property type="entry name" value="HEAT"/>
</dbReference>
<dbReference type="Proteomes" id="UP000193411">
    <property type="component" value="Unassembled WGS sequence"/>
</dbReference>
<sequence>MSESFESFSFTEWESALGVPSDILADDGRGIHELKISNKLYKKKEEIDAHSVDESLNELDRALYIARNGQPVQMFSVIHNFSKLVAAFPRRSMDELFPSILSSAQKTVAHAEYQAALCGFLVETIDKLPASSPLLLMVFETARSLSKSDKEVLVQCWSKVYLACVSKGLPRDLMIQIIKVVILEGGFTQPVPCRVWCAKVLGACAHHFSSDDIKTLFLDKAISLCQDTDLEVRSCMGQQLAPFIRAVAPKLVSEKVLPEYLELVMDEELAVRQSAISGLGQVLDHLGDDNKRTHIVPAWLTLIRDECLTKLLSKEFGCFFWHCKCVMTDHDMQVCLCFYLDLAHSNDPDVRMNCIYNLPAMLKSLGPDTKLLSILERLSSDPHPSVRLKVATCLPVLMDLLPGCSYQLLRPTFFSLFADGDVVFPTMLASLDVFVHRFLDDDAFRKGTDMNDFLFILFRRLREVITRGKWSLAHQFLEQVRKFAGNFDPDQVYDVCVPVLMRIISESQRAPLSELSVMILLDQVRQFQRLEQRDNVCRSLVSDLAFSSSHRSRLLYITVCEEALHRYSSRFFRQYFAHAFLSLSTDSVIGVKRKMVKLLPIAAAAIMAASVPLGSPLPVATAASACLPSPDQSMSASCNARDSSAVSSNGAICSLNLTAGLSNTNLTTSPPASSDEALVKKLTVAVETLTAAGFKLYDVLMSPPVGADAATRDHEREVEEEHSIREDLEDTRRKTDVISVDVRRGPPGATGLGNAFGADVKDRKKVGGVAKNAKGGAAGGVGATKEVVALSKVGVNPGLKSSGSGLVMGASTATPSSGAGGQQPAGSSQSASHLPGYMQSTIASSNSSGGTGNSPALGHVTGARRPRLRSANSALPGKDGEMDHPGVPLNNLGTITGSTSAVTTKSKSISNGTLSSGPHVSPTQSSTAIPSTSVHKTIGSGVSGSSGAGPGSNSISGQRRPSDVRQDMLPSSSAHHPHASVSSAKKDKTGIKLPALSKSAVGR</sequence>
<dbReference type="InterPro" id="IPR021133">
    <property type="entry name" value="HEAT_type_2"/>
</dbReference>
<dbReference type="InterPro" id="IPR011989">
    <property type="entry name" value="ARM-like"/>
</dbReference>
<dbReference type="OrthoDB" id="340346at2759"/>
<feature type="compositionally biased region" description="Gly residues" evidence="3">
    <location>
        <begin position="941"/>
        <end position="950"/>
    </location>
</feature>
<dbReference type="InterPro" id="IPR039918">
    <property type="entry name" value="PPP4R4"/>
</dbReference>
<evidence type="ECO:0000256" key="1">
    <source>
        <dbReference type="ARBA" id="ARBA00022737"/>
    </source>
</evidence>
<evidence type="ECO:0000256" key="2">
    <source>
        <dbReference type="PROSITE-ProRule" id="PRU00103"/>
    </source>
</evidence>
<name>A0A1Y2HWG6_9FUNG</name>
<dbReference type="AlphaFoldDB" id="A0A1Y2HWG6"/>
<proteinExistence type="predicted"/>
<evidence type="ECO:0000313" key="4">
    <source>
        <dbReference type="EMBL" id="ORZ38965.1"/>
    </source>
</evidence>